<dbReference type="Pfam" id="PF03631">
    <property type="entry name" value="Virul_fac_BrkB"/>
    <property type="match status" value="1"/>
</dbReference>
<dbReference type="AlphaFoldDB" id="A0AA97GSK0"/>
<evidence type="ECO:0008006" key="8">
    <source>
        <dbReference type="Google" id="ProtNLM"/>
    </source>
</evidence>
<proteinExistence type="predicted"/>
<evidence type="ECO:0000256" key="4">
    <source>
        <dbReference type="ARBA" id="ARBA00022989"/>
    </source>
</evidence>
<feature type="transmembrane region" description="Helical" evidence="6">
    <location>
        <begin position="110"/>
        <end position="129"/>
    </location>
</feature>
<keyword evidence="4 6" id="KW-1133">Transmembrane helix</keyword>
<keyword evidence="2" id="KW-1003">Cell membrane</keyword>
<comment type="subcellular location">
    <subcellularLocation>
        <location evidence="1">Cell membrane</location>
        <topology evidence="1">Multi-pass membrane protein</topology>
    </subcellularLocation>
</comment>
<feature type="transmembrane region" description="Helical" evidence="6">
    <location>
        <begin position="42"/>
        <end position="71"/>
    </location>
</feature>
<keyword evidence="3 6" id="KW-0812">Transmembrane</keyword>
<dbReference type="GO" id="GO:0005886">
    <property type="term" value="C:plasma membrane"/>
    <property type="evidence" value="ECO:0007669"/>
    <property type="project" value="UniProtKB-SubCell"/>
</dbReference>
<reference evidence="7" key="1">
    <citation type="submission" date="2023-06" db="EMBL/GenBank/DDBJ databases">
        <title>Gordonia sp. nov. and Pseudochrobactrum sp. nov., two species isolated from the burying beetle Nicrophorus vespilloides.</title>
        <authorList>
            <person name="Poehlein A."/>
            <person name="Guzman J."/>
            <person name="Daniel R."/>
            <person name="Vilcinskas A."/>
        </authorList>
    </citation>
    <scope>NUCLEOTIDE SEQUENCE</scope>
    <source>
        <strain evidence="7">MP11Mi</strain>
    </source>
</reference>
<dbReference type="PANTHER" id="PTHR30213:SF1">
    <property type="entry name" value="INNER MEMBRANE PROTEIN YHJD"/>
    <property type="match status" value="1"/>
</dbReference>
<keyword evidence="5 6" id="KW-0472">Membrane</keyword>
<sequence>MDRIKAFFAGLPALFEQLKTRWTWLGRVLGMQDHYNARRGNVYAAAISFIGILSLVPVLMVTFAAAGFVLASRPELIADITDAVVRNVPGSLGTQLNEIIDSAIDSRRTIGIVGLASAALTGLGWMGLTRNALSDMWGGRRKRNAVLGKAVDLGMFVSLGLLFVVTIGLTVATTGPVGAWVIETLGIDDTSWGQVLLRAASIVVSVCATWLLFAVVLSRMPLQRVPVRVVASSALAVAVIFEVLKSLGAVYLSSVLSSPAGAAFGPILGIMVFAYLASRIVLYAAAWSASNPANQQYLIADEVEFGDEPDRGPVYLAPVYEMPQKPNARTLAAAAGVGAAVAAVVARRRR</sequence>
<feature type="transmembrane region" description="Helical" evidence="6">
    <location>
        <begin position="195"/>
        <end position="217"/>
    </location>
</feature>
<evidence type="ECO:0000313" key="7">
    <source>
        <dbReference type="EMBL" id="WOC11228.1"/>
    </source>
</evidence>
<organism evidence="7">
    <name type="scientific">Gordonia sp. MP11Mi</name>
    <dbReference type="NCBI Taxonomy" id="3022769"/>
    <lineage>
        <taxon>Bacteria</taxon>
        <taxon>Bacillati</taxon>
        <taxon>Actinomycetota</taxon>
        <taxon>Actinomycetes</taxon>
        <taxon>Mycobacteriales</taxon>
        <taxon>Gordoniaceae</taxon>
        <taxon>Gordonia</taxon>
    </lineage>
</organism>
<evidence type="ECO:0000256" key="1">
    <source>
        <dbReference type="ARBA" id="ARBA00004651"/>
    </source>
</evidence>
<dbReference type="PANTHER" id="PTHR30213">
    <property type="entry name" value="INNER MEMBRANE PROTEIN YHJD"/>
    <property type="match status" value="1"/>
</dbReference>
<dbReference type="RefSeq" id="WP_420040555.1">
    <property type="nucleotide sequence ID" value="NZ_CP128986.1"/>
</dbReference>
<evidence type="ECO:0000256" key="3">
    <source>
        <dbReference type="ARBA" id="ARBA00022692"/>
    </source>
</evidence>
<dbReference type="EMBL" id="CP128986">
    <property type="protein sequence ID" value="WOC11228.1"/>
    <property type="molecule type" value="Genomic_DNA"/>
</dbReference>
<accession>A0AA97GSK0</accession>
<protein>
    <recommendedName>
        <fullName evidence="8">Inner membrane protein YhjD</fullName>
    </recommendedName>
</protein>
<gene>
    <name evidence="7" type="ORF">MP11Mi_02950</name>
</gene>
<dbReference type="InterPro" id="IPR017039">
    <property type="entry name" value="Virul_fac_BrkB"/>
</dbReference>
<feature type="transmembrane region" description="Helical" evidence="6">
    <location>
        <begin position="229"/>
        <end position="252"/>
    </location>
</feature>
<evidence type="ECO:0000256" key="5">
    <source>
        <dbReference type="ARBA" id="ARBA00023136"/>
    </source>
</evidence>
<feature type="transmembrane region" description="Helical" evidence="6">
    <location>
        <begin position="264"/>
        <end position="286"/>
    </location>
</feature>
<feature type="transmembrane region" description="Helical" evidence="6">
    <location>
        <begin position="150"/>
        <end position="175"/>
    </location>
</feature>
<evidence type="ECO:0000256" key="6">
    <source>
        <dbReference type="SAM" id="Phobius"/>
    </source>
</evidence>
<evidence type="ECO:0000256" key="2">
    <source>
        <dbReference type="ARBA" id="ARBA00022475"/>
    </source>
</evidence>
<name>A0AA97GSK0_9ACTN</name>